<dbReference type="InterPro" id="IPR050858">
    <property type="entry name" value="Mal-CoA-ACP_Trans/PKS_FabD"/>
</dbReference>
<reference evidence="9 10" key="1">
    <citation type="journal article" date="2012" name="J. Bacteriol.">
        <title>Complete Genome Sequence of Leptospirillum ferrooxidans Strain C2-3, Isolated from a Fresh Volcanic Ash Deposit on the Island of Miyake, Japan.</title>
        <authorList>
            <person name="Fujimura R."/>
            <person name="Sato Y."/>
            <person name="Nishizawa T."/>
            <person name="Oshima K."/>
            <person name="Kim S.-W."/>
            <person name="Hattori M."/>
            <person name="Kamijo T."/>
            <person name="Ohta H."/>
        </authorList>
    </citation>
    <scope>NUCLEOTIDE SEQUENCE [LARGE SCALE GENOMIC DNA]</scope>
    <source>
        <strain evidence="9 10">C2-3</strain>
    </source>
</reference>
<dbReference type="InterPro" id="IPR024925">
    <property type="entry name" value="Malonyl_CoA-ACP_transAc"/>
</dbReference>
<reference evidence="10" key="2">
    <citation type="submission" date="2012-03" db="EMBL/GenBank/DDBJ databases">
        <title>The complete genome sequence of the pioneer microbe on fresh volcanic deposit, Leptospirillum ferrooxidans strain C2-3.</title>
        <authorList>
            <person name="Fujimura R."/>
            <person name="Sato Y."/>
            <person name="Nishizawa T."/>
            <person name="Nanba K."/>
            <person name="Oshima K."/>
            <person name="Hattori M."/>
            <person name="Kamijo T."/>
            <person name="Ohta H."/>
        </authorList>
    </citation>
    <scope>NUCLEOTIDE SEQUENCE [LARGE SCALE GENOMIC DNA]</scope>
    <source>
        <strain evidence="10">C2-3</strain>
    </source>
</reference>
<dbReference type="InterPro" id="IPR004410">
    <property type="entry name" value="Malonyl_CoA-ACP_transAc_FabD"/>
</dbReference>
<evidence type="ECO:0000313" key="10">
    <source>
        <dbReference type="Proteomes" id="UP000007382"/>
    </source>
</evidence>
<sequence length="303" mass="32775">MKAWIFPGQGSQYVNMAASFDRPAERDLIRRSGELLNVDMEAILSGKDNLLDQTQWTQPALLLLSTLYSGRVSETLKVFPDLVLGHSLGEYSALVLAGALSFEETLIAVHKRGSFMQEAVPQGEGLMAAVLGMERSALVDILEEIRKASSPSAGFIGAANFNSPGQIVIAGTRSLVEDSFETLRKAGARKIVPLSVSVPSHTPLMDGAAKKMEEVLDRMTWKAPRCPVISNQTATASSDPSELKIRLVEQIRKPVLWEDCVREAIRLGATSFLEVGPGSVLTGLGKKIAKEAEWLSSDRPGSL</sequence>
<dbReference type="GO" id="GO:0005829">
    <property type="term" value="C:cytosol"/>
    <property type="evidence" value="ECO:0007669"/>
    <property type="project" value="TreeGrafter"/>
</dbReference>
<evidence type="ECO:0000313" key="9">
    <source>
        <dbReference type="EMBL" id="BAM07614.1"/>
    </source>
</evidence>
<evidence type="ECO:0000256" key="1">
    <source>
        <dbReference type="ARBA" id="ARBA00013258"/>
    </source>
</evidence>
<dbReference type="GO" id="GO:0004314">
    <property type="term" value="F:[acyl-carrier-protein] S-malonyltransferase activity"/>
    <property type="evidence" value="ECO:0007669"/>
    <property type="project" value="UniProtKB-EC"/>
</dbReference>
<dbReference type="PIRSF" id="PIRSF000446">
    <property type="entry name" value="Mct"/>
    <property type="match status" value="1"/>
</dbReference>
<feature type="domain" description="Malonyl-CoA:ACP transacylase (MAT)" evidence="8">
    <location>
        <begin position="5"/>
        <end position="302"/>
    </location>
</feature>
<keyword evidence="3 6" id="KW-0808">Transferase</keyword>
<dbReference type="EC" id="2.3.1.39" evidence="1 6"/>
<comment type="similarity">
    <text evidence="6">Belongs to the fabD family.</text>
</comment>
<comment type="catalytic activity">
    <reaction evidence="5 6">
        <text>holo-[ACP] + malonyl-CoA = malonyl-[ACP] + CoA</text>
        <dbReference type="Rhea" id="RHEA:41792"/>
        <dbReference type="Rhea" id="RHEA-COMP:9623"/>
        <dbReference type="Rhea" id="RHEA-COMP:9685"/>
        <dbReference type="ChEBI" id="CHEBI:57287"/>
        <dbReference type="ChEBI" id="CHEBI:57384"/>
        <dbReference type="ChEBI" id="CHEBI:64479"/>
        <dbReference type="ChEBI" id="CHEBI:78449"/>
        <dbReference type="EC" id="2.3.1.39"/>
    </reaction>
</comment>
<dbReference type="SUPFAM" id="SSF55048">
    <property type="entry name" value="Probable ACP-binding domain of malonyl-CoA ACP transacylase"/>
    <property type="match status" value="1"/>
</dbReference>
<dbReference type="RefSeq" id="WP_014450098.1">
    <property type="nucleotide sequence ID" value="NC_017094.1"/>
</dbReference>
<dbReference type="SUPFAM" id="SSF52151">
    <property type="entry name" value="FabD/lysophospholipase-like"/>
    <property type="match status" value="1"/>
</dbReference>
<dbReference type="PANTHER" id="PTHR42681:SF1">
    <property type="entry name" value="MALONYL-COA-ACYL CARRIER PROTEIN TRANSACYLASE, MITOCHONDRIAL"/>
    <property type="match status" value="1"/>
</dbReference>
<dbReference type="InterPro" id="IPR016036">
    <property type="entry name" value="Malonyl_transacylase_ACP-bd"/>
</dbReference>
<dbReference type="HOGENOM" id="CLU_030558_0_1_0"/>
<evidence type="ECO:0000256" key="3">
    <source>
        <dbReference type="ARBA" id="ARBA00022679"/>
    </source>
</evidence>
<evidence type="ECO:0000259" key="8">
    <source>
        <dbReference type="SMART" id="SM00827"/>
    </source>
</evidence>
<organism evidence="9 10">
    <name type="scientific">Leptospirillum ferrooxidans (strain C2-3)</name>
    <dbReference type="NCBI Taxonomy" id="1162668"/>
    <lineage>
        <taxon>Bacteria</taxon>
        <taxon>Pseudomonadati</taxon>
        <taxon>Nitrospirota</taxon>
        <taxon>Nitrospiria</taxon>
        <taxon>Nitrospirales</taxon>
        <taxon>Nitrospiraceae</taxon>
        <taxon>Leptospirillum</taxon>
    </lineage>
</organism>
<accession>I0IQR5</accession>
<proteinExistence type="inferred from homology"/>
<evidence type="ECO:0000256" key="7">
    <source>
        <dbReference type="PIRSR" id="PIRSR000446-1"/>
    </source>
</evidence>
<dbReference type="EMBL" id="AP012342">
    <property type="protein sequence ID" value="BAM07614.1"/>
    <property type="molecule type" value="Genomic_DNA"/>
</dbReference>
<feature type="active site" evidence="7">
    <location>
        <position position="87"/>
    </location>
</feature>
<dbReference type="Gene3D" id="3.40.366.10">
    <property type="entry name" value="Malonyl-Coenzyme A Acyl Carrier Protein, domain 2"/>
    <property type="match status" value="1"/>
</dbReference>
<evidence type="ECO:0000256" key="4">
    <source>
        <dbReference type="ARBA" id="ARBA00023315"/>
    </source>
</evidence>
<dbReference type="SMART" id="SM00827">
    <property type="entry name" value="PKS_AT"/>
    <property type="match status" value="1"/>
</dbReference>
<dbReference type="NCBIfam" id="TIGR00128">
    <property type="entry name" value="fabD"/>
    <property type="match status" value="1"/>
</dbReference>
<dbReference type="eggNOG" id="COG0331">
    <property type="taxonomic scope" value="Bacteria"/>
</dbReference>
<dbReference type="AlphaFoldDB" id="I0IQR5"/>
<evidence type="ECO:0000256" key="5">
    <source>
        <dbReference type="ARBA" id="ARBA00048462"/>
    </source>
</evidence>
<dbReference type="InterPro" id="IPR016035">
    <property type="entry name" value="Acyl_Trfase/lysoPLipase"/>
</dbReference>
<dbReference type="PANTHER" id="PTHR42681">
    <property type="entry name" value="MALONYL-COA-ACYL CARRIER PROTEIN TRANSACYLASE, MITOCHONDRIAL"/>
    <property type="match status" value="1"/>
</dbReference>
<dbReference type="KEGG" id="lfc:LFE_1937"/>
<gene>
    <name evidence="9" type="ordered locus">LFE_1937</name>
</gene>
<dbReference type="FunFam" id="3.30.70.250:FF:000001">
    <property type="entry name" value="Malonyl CoA-acyl carrier protein transacylase"/>
    <property type="match status" value="1"/>
</dbReference>
<evidence type="ECO:0000256" key="6">
    <source>
        <dbReference type="PIRNR" id="PIRNR000446"/>
    </source>
</evidence>
<name>I0IQR5_LEPFC</name>
<dbReference type="InterPro" id="IPR014043">
    <property type="entry name" value="Acyl_transferase_dom"/>
</dbReference>
<feature type="active site" evidence="7">
    <location>
        <position position="201"/>
    </location>
</feature>
<dbReference type="GO" id="GO:0006633">
    <property type="term" value="P:fatty acid biosynthetic process"/>
    <property type="evidence" value="ECO:0007669"/>
    <property type="project" value="TreeGrafter"/>
</dbReference>
<keyword evidence="4 6" id="KW-0012">Acyltransferase</keyword>
<dbReference type="PATRIC" id="fig|1162668.3.peg.2300"/>
<dbReference type="STRING" id="1162668.LFE_1937"/>
<protein>
    <recommendedName>
        <fullName evidence="2 6">Malonyl CoA-acyl carrier protein transacylase</fullName>
        <ecNumber evidence="1 6">2.3.1.39</ecNumber>
    </recommendedName>
</protein>
<dbReference type="Proteomes" id="UP000007382">
    <property type="component" value="Chromosome"/>
</dbReference>
<dbReference type="Gene3D" id="3.30.70.250">
    <property type="entry name" value="Malonyl-CoA ACP transacylase, ACP-binding"/>
    <property type="match status" value="1"/>
</dbReference>
<dbReference type="Pfam" id="PF00698">
    <property type="entry name" value="Acyl_transf_1"/>
    <property type="match status" value="1"/>
</dbReference>
<evidence type="ECO:0000256" key="2">
    <source>
        <dbReference type="ARBA" id="ARBA00018953"/>
    </source>
</evidence>
<keyword evidence="10" id="KW-1185">Reference proteome</keyword>
<dbReference type="InterPro" id="IPR001227">
    <property type="entry name" value="Ac_transferase_dom_sf"/>
</dbReference>